<dbReference type="SUPFAM" id="SSF161098">
    <property type="entry name" value="MetI-like"/>
    <property type="match status" value="1"/>
</dbReference>
<keyword evidence="8 10" id="KW-1133">Transmembrane helix</keyword>
<dbReference type="GO" id="GO:0035435">
    <property type="term" value="P:phosphate ion transmembrane transport"/>
    <property type="evidence" value="ECO:0007669"/>
    <property type="project" value="InterPro"/>
</dbReference>
<feature type="transmembrane region" description="Helical" evidence="10">
    <location>
        <begin position="78"/>
        <end position="102"/>
    </location>
</feature>
<dbReference type="PROSITE" id="PS50928">
    <property type="entry name" value="ABC_TM1"/>
    <property type="match status" value="1"/>
</dbReference>
<keyword evidence="13" id="KW-1185">Reference proteome</keyword>
<feature type="transmembrane region" description="Helical" evidence="10">
    <location>
        <begin position="21"/>
        <end position="41"/>
    </location>
</feature>
<evidence type="ECO:0000256" key="9">
    <source>
        <dbReference type="ARBA" id="ARBA00023136"/>
    </source>
</evidence>
<evidence type="ECO:0000313" key="13">
    <source>
        <dbReference type="Proteomes" id="UP000182652"/>
    </source>
</evidence>
<keyword evidence="4" id="KW-0813">Transport</keyword>
<dbReference type="GO" id="GO:0005886">
    <property type="term" value="C:plasma membrane"/>
    <property type="evidence" value="ECO:0007669"/>
    <property type="project" value="UniProtKB-SubCell"/>
</dbReference>
<protein>
    <recommendedName>
        <fullName evidence="10">Phosphate transport system permease protein PstA</fullName>
    </recommendedName>
</protein>
<keyword evidence="5 10" id="KW-1003">Cell membrane</keyword>
<dbReference type="Gene3D" id="1.10.3720.10">
    <property type="entry name" value="MetI-like"/>
    <property type="match status" value="1"/>
</dbReference>
<dbReference type="Proteomes" id="UP000182652">
    <property type="component" value="Unassembled WGS sequence"/>
</dbReference>
<comment type="function">
    <text evidence="1">Part of the binding-protein-dependent transport system for phosphate; probably responsible for the translocation of the substrate across the membrane.</text>
</comment>
<evidence type="ECO:0000256" key="6">
    <source>
        <dbReference type="ARBA" id="ARBA00022592"/>
    </source>
</evidence>
<dbReference type="NCBIfam" id="TIGR00974">
    <property type="entry name" value="3a0107s02c"/>
    <property type="match status" value="1"/>
</dbReference>
<reference evidence="12 13" key="1">
    <citation type="submission" date="2016-10" db="EMBL/GenBank/DDBJ databases">
        <authorList>
            <person name="de Groot N.N."/>
        </authorList>
    </citation>
    <scope>NUCLEOTIDE SEQUENCE [LARGE SCALE GENOMIC DNA]</scope>
    <source>
        <strain evidence="12 13">DSM 10495</strain>
    </source>
</reference>
<dbReference type="PANTHER" id="PTHR42922:SF1">
    <property type="entry name" value="PHOSPHATE TRANSPORT SYSTEM PERMEASE PROTEIN PSTA"/>
    <property type="match status" value="1"/>
</dbReference>
<dbReference type="InterPro" id="IPR000515">
    <property type="entry name" value="MetI-like"/>
</dbReference>
<name>A0A1H4JS22_9MICC</name>
<comment type="similarity">
    <text evidence="3 10">Belongs to the binding-protein-dependent transport system permease family. CysTW subfamily.</text>
</comment>
<evidence type="ECO:0000256" key="3">
    <source>
        <dbReference type="ARBA" id="ARBA00007069"/>
    </source>
</evidence>
<dbReference type="AlphaFoldDB" id="A0A1H4JS22"/>
<keyword evidence="9 10" id="KW-0472">Membrane</keyword>
<dbReference type="CDD" id="cd06261">
    <property type="entry name" value="TM_PBP2"/>
    <property type="match status" value="1"/>
</dbReference>
<feature type="transmembrane region" description="Helical" evidence="10">
    <location>
        <begin position="338"/>
        <end position="360"/>
    </location>
</feature>
<dbReference type="InterPro" id="IPR035906">
    <property type="entry name" value="MetI-like_sf"/>
</dbReference>
<evidence type="ECO:0000256" key="7">
    <source>
        <dbReference type="ARBA" id="ARBA00022692"/>
    </source>
</evidence>
<feature type="domain" description="ABC transmembrane type-1" evidence="11">
    <location>
        <begin position="145"/>
        <end position="360"/>
    </location>
</feature>
<dbReference type="STRING" id="156980.SAMN04489745_0353"/>
<dbReference type="RefSeq" id="WP_066213251.1">
    <property type="nucleotide sequence ID" value="NZ_FNSN01000003.1"/>
</dbReference>
<dbReference type="GO" id="GO:0005315">
    <property type="term" value="F:phosphate transmembrane transporter activity"/>
    <property type="evidence" value="ECO:0007669"/>
    <property type="project" value="InterPro"/>
</dbReference>
<feature type="transmembrane region" description="Helical" evidence="10">
    <location>
        <begin position="216"/>
        <end position="233"/>
    </location>
</feature>
<feature type="transmembrane region" description="Helical" evidence="10">
    <location>
        <begin position="47"/>
        <end position="66"/>
    </location>
</feature>
<dbReference type="InterPro" id="IPR005672">
    <property type="entry name" value="Phosphate_PstA"/>
</dbReference>
<keyword evidence="7 10" id="KW-0812">Transmembrane</keyword>
<evidence type="ECO:0000256" key="8">
    <source>
        <dbReference type="ARBA" id="ARBA00022989"/>
    </source>
</evidence>
<proteinExistence type="inferred from homology"/>
<dbReference type="Pfam" id="PF00528">
    <property type="entry name" value="BPD_transp_1"/>
    <property type="match status" value="1"/>
</dbReference>
<dbReference type="EMBL" id="FNSN01000003">
    <property type="protein sequence ID" value="SEB49144.1"/>
    <property type="molecule type" value="Genomic_DNA"/>
</dbReference>
<evidence type="ECO:0000259" key="11">
    <source>
        <dbReference type="PROSITE" id="PS50928"/>
    </source>
</evidence>
<sequence>MTTTLTPNRRRSALTKGQLPKYAPWVVLGASLVVGAALVNLIGFNPFGWGLISAILFTVGLVAWSGSVEGARKAKDKLATCLVFGSFIIAVLPLISVIWTALVNGIPGLMTPGFLSTSMNGVTGVADNKAVENGTKVLGGVYHALIGTLQITALATVISVPVGLLTAVYLVEYGNDRFLARAITFFVDVMTGIPSIVAGLFAAAFFFIVVGPGTKTGAVAAIALSVLMIPVVVRSSEEMLKIVPNELREAAYALGVRKWRTIVKVVIPTAISGIASGVTLAIARVIGETAPILVTAGFATAINNNVFGGWMASLPTYIYTQILNPTSPSNPGPSDQRAWGAALVLIILVMLLNLIARLIARVFAPKQGR</sequence>
<evidence type="ECO:0000256" key="2">
    <source>
        <dbReference type="ARBA" id="ARBA00004651"/>
    </source>
</evidence>
<gene>
    <name evidence="12" type="ORF">SAMN04489745_0353</name>
</gene>
<keyword evidence="6" id="KW-0592">Phosphate transport</keyword>
<dbReference type="PANTHER" id="PTHR42922">
    <property type="entry name" value="PHOSPHATE TRANSPORT SYSTEM PERMEASE PROTEIN PSTA"/>
    <property type="match status" value="1"/>
</dbReference>
<dbReference type="OrthoDB" id="9775069at2"/>
<accession>A0A1H4JS22</accession>
<feature type="transmembrane region" description="Helical" evidence="10">
    <location>
        <begin position="265"/>
        <end position="286"/>
    </location>
</feature>
<organism evidence="12 13">
    <name type="scientific">Arthrobacter woluwensis</name>
    <dbReference type="NCBI Taxonomy" id="156980"/>
    <lineage>
        <taxon>Bacteria</taxon>
        <taxon>Bacillati</taxon>
        <taxon>Actinomycetota</taxon>
        <taxon>Actinomycetes</taxon>
        <taxon>Micrococcales</taxon>
        <taxon>Micrococcaceae</taxon>
        <taxon>Arthrobacter</taxon>
    </lineage>
</organism>
<dbReference type="InterPro" id="IPR051408">
    <property type="entry name" value="Phosphate_transprt_permease"/>
</dbReference>
<feature type="transmembrane region" description="Helical" evidence="10">
    <location>
        <begin position="141"/>
        <end position="171"/>
    </location>
</feature>
<evidence type="ECO:0000256" key="10">
    <source>
        <dbReference type="RuleBase" id="RU363043"/>
    </source>
</evidence>
<feature type="transmembrane region" description="Helical" evidence="10">
    <location>
        <begin position="183"/>
        <end position="210"/>
    </location>
</feature>
<evidence type="ECO:0000256" key="4">
    <source>
        <dbReference type="ARBA" id="ARBA00022448"/>
    </source>
</evidence>
<evidence type="ECO:0000313" key="12">
    <source>
        <dbReference type="EMBL" id="SEB49144.1"/>
    </source>
</evidence>
<evidence type="ECO:0000256" key="1">
    <source>
        <dbReference type="ARBA" id="ARBA00003510"/>
    </source>
</evidence>
<evidence type="ECO:0000256" key="5">
    <source>
        <dbReference type="ARBA" id="ARBA00022475"/>
    </source>
</evidence>
<comment type="subcellular location">
    <subcellularLocation>
        <location evidence="2 10">Cell membrane</location>
        <topology evidence="2 10">Multi-pass membrane protein</topology>
    </subcellularLocation>
</comment>